<accession>A0A0A9HG33</accession>
<proteinExistence type="predicted"/>
<evidence type="ECO:0000313" key="1">
    <source>
        <dbReference type="EMBL" id="JAE34779.1"/>
    </source>
</evidence>
<protein>
    <submittedName>
        <fullName evidence="1">Uncharacterized protein</fullName>
    </submittedName>
</protein>
<reference evidence="1" key="2">
    <citation type="journal article" date="2015" name="Data Brief">
        <title>Shoot transcriptome of the giant reed, Arundo donax.</title>
        <authorList>
            <person name="Barrero R.A."/>
            <person name="Guerrero F.D."/>
            <person name="Moolhuijzen P."/>
            <person name="Goolsby J.A."/>
            <person name="Tidwell J."/>
            <person name="Bellgard S.E."/>
            <person name="Bellgard M.I."/>
        </authorList>
    </citation>
    <scope>NUCLEOTIDE SEQUENCE</scope>
    <source>
        <tissue evidence="1">Shoot tissue taken approximately 20 cm above the soil surface</tissue>
    </source>
</reference>
<name>A0A0A9HG33_ARUDO</name>
<organism evidence="1">
    <name type="scientific">Arundo donax</name>
    <name type="common">Giant reed</name>
    <name type="synonym">Donax arundinaceus</name>
    <dbReference type="NCBI Taxonomy" id="35708"/>
    <lineage>
        <taxon>Eukaryota</taxon>
        <taxon>Viridiplantae</taxon>
        <taxon>Streptophyta</taxon>
        <taxon>Embryophyta</taxon>
        <taxon>Tracheophyta</taxon>
        <taxon>Spermatophyta</taxon>
        <taxon>Magnoliopsida</taxon>
        <taxon>Liliopsida</taxon>
        <taxon>Poales</taxon>
        <taxon>Poaceae</taxon>
        <taxon>PACMAD clade</taxon>
        <taxon>Arundinoideae</taxon>
        <taxon>Arundineae</taxon>
        <taxon>Arundo</taxon>
    </lineage>
</organism>
<dbReference type="EMBL" id="GBRH01163117">
    <property type="protein sequence ID" value="JAE34779.1"/>
    <property type="molecule type" value="Transcribed_RNA"/>
</dbReference>
<sequence>MIEIVSSLSLVITNAFALRLFRGLKKSVH</sequence>
<dbReference type="AlphaFoldDB" id="A0A0A9HG33"/>
<reference evidence="1" key="1">
    <citation type="submission" date="2014-09" db="EMBL/GenBank/DDBJ databases">
        <authorList>
            <person name="Magalhaes I.L.F."/>
            <person name="Oliveira U."/>
            <person name="Santos F.R."/>
            <person name="Vidigal T.H.D.A."/>
            <person name="Brescovit A.D."/>
            <person name="Santos A.J."/>
        </authorList>
    </citation>
    <scope>NUCLEOTIDE SEQUENCE</scope>
    <source>
        <tissue evidence="1">Shoot tissue taken approximately 20 cm above the soil surface</tissue>
    </source>
</reference>